<evidence type="ECO:0000256" key="3">
    <source>
        <dbReference type="ARBA" id="ARBA00022741"/>
    </source>
</evidence>
<proteinExistence type="inferred from homology"/>
<dbReference type="OrthoDB" id="4062651at2759"/>
<dbReference type="InterPro" id="IPR051681">
    <property type="entry name" value="Ser/Thr_Kinases-Pseudokinases"/>
</dbReference>
<dbReference type="AlphaFoldDB" id="A0A9P8XX75"/>
<dbReference type="PROSITE" id="PS50011">
    <property type="entry name" value="PROTEIN_KINASE_DOM"/>
    <property type="match status" value="1"/>
</dbReference>
<keyword evidence="5" id="KW-0067">ATP-binding</keyword>
<dbReference type="PANTHER" id="PTHR44329:SF288">
    <property type="entry name" value="MITOGEN-ACTIVATED PROTEIN KINASE KINASE KINASE 20"/>
    <property type="match status" value="1"/>
</dbReference>
<dbReference type="Proteomes" id="UP000756346">
    <property type="component" value="Unassembled WGS sequence"/>
</dbReference>
<reference evidence="8" key="1">
    <citation type="journal article" date="2021" name="Nat. Commun.">
        <title>Genetic determinants of endophytism in the Arabidopsis root mycobiome.</title>
        <authorList>
            <person name="Mesny F."/>
            <person name="Miyauchi S."/>
            <person name="Thiergart T."/>
            <person name="Pickel B."/>
            <person name="Atanasova L."/>
            <person name="Karlsson M."/>
            <person name="Huettel B."/>
            <person name="Barry K.W."/>
            <person name="Haridas S."/>
            <person name="Chen C."/>
            <person name="Bauer D."/>
            <person name="Andreopoulos W."/>
            <person name="Pangilinan J."/>
            <person name="LaButti K."/>
            <person name="Riley R."/>
            <person name="Lipzen A."/>
            <person name="Clum A."/>
            <person name="Drula E."/>
            <person name="Henrissat B."/>
            <person name="Kohler A."/>
            <person name="Grigoriev I.V."/>
            <person name="Martin F.M."/>
            <person name="Hacquard S."/>
        </authorList>
    </citation>
    <scope>NUCLEOTIDE SEQUENCE</scope>
    <source>
        <strain evidence="8">MPI-CAGE-CH-0230</strain>
    </source>
</reference>
<dbReference type="GO" id="GO:0005524">
    <property type="term" value="F:ATP binding"/>
    <property type="evidence" value="ECO:0007669"/>
    <property type="project" value="UniProtKB-KW"/>
</dbReference>
<evidence type="ECO:0000313" key="9">
    <source>
        <dbReference type="Proteomes" id="UP000756346"/>
    </source>
</evidence>
<dbReference type="GeneID" id="70188846"/>
<keyword evidence="9" id="KW-1185">Reference proteome</keyword>
<feature type="domain" description="Protein kinase" evidence="7">
    <location>
        <begin position="54"/>
        <end position="354"/>
    </location>
</feature>
<evidence type="ECO:0000256" key="4">
    <source>
        <dbReference type="ARBA" id="ARBA00022777"/>
    </source>
</evidence>
<dbReference type="InterPro" id="IPR008271">
    <property type="entry name" value="Ser/Thr_kinase_AS"/>
</dbReference>
<comment type="similarity">
    <text evidence="1">Belongs to the protein kinase superfamily. TKL Ser/Thr protein kinase family.</text>
</comment>
<dbReference type="PROSITE" id="PS00108">
    <property type="entry name" value="PROTEIN_KINASE_ST"/>
    <property type="match status" value="1"/>
</dbReference>
<dbReference type="InterPro" id="IPR036770">
    <property type="entry name" value="Ankyrin_rpt-contain_sf"/>
</dbReference>
<dbReference type="Gene3D" id="1.10.510.10">
    <property type="entry name" value="Transferase(Phosphotransferase) domain 1"/>
    <property type="match status" value="1"/>
</dbReference>
<dbReference type="Gene3D" id="1.25.40.20">
    <property type="entry name" value="Ankyrin repeat-containing domain"/>
    <property type="match status" value="1"/>
</dbReference>
<evidence type="ECO:0000256" key="2">
    <source>
        <dbReference type="ARBA" id="ARBA00022679"/>
    </source>
</evidence>
<evidence type="ECO:0000259" key="7">
    <source>
        <dbReference type="PROSITE" id="PS50011"/>
    </source>
</evidence>
<accession>A0A9P8XX75</accession>
<dbReference type="SUPFAM" id="SSF48403">
    <property type="entry name" value="Ankyrin repeat"/>
    <property type="match status" value="1"/>
</dbReference>
<gene>
    <name evidence="8" type="ORF">B0I36DRAFT_366412</name>
</gene>
<evidence type="ECO:0000313" key="8">
    <source>
        <dbReference type="EMBL" id="KAH7024467.1"/>
    </source>
</evidence>
<dbReference type="SMART" id="SM00248">
    <property type="entry name" value="ANK"/>
    <property type="match status" value="4"/>
</dbReference>
<evidence type="ECO:0000256" key="5">
    <source>
        <dbReference type="ARBA" id="ARBA00022840"/>
    </source>
</evidence>
<organism evidence="8 9">
    <name type="scientific">Microdochium trichocladiopsis</name>
    <dbReference type="NCBI Taxonomy" id="1682393"/>
    <lineage>
        <taxon>Eukaryota</taxon>
        <taxon>Fungi</taxon>
        <taxon>Dikarya</taxon>
        <taxon>Ascomycota</taxon>
        <taxon>Pezizomycotina</taxon>
        <taxon>Sordariomycetes</taxon>
        <taxon>Xylariomycetidae</taxon>
        <taxon>Xylariales</taxon>
        <taxon>Microdochiaceae</taxon>
        <taxon>Microdochium</taxon>
    </lineage>
</organism>
<feature type="compositionally biased region" description="Acidic residues" evidence="6">
    <location>
        <begin position="649"/>
        <end position="669"/>
    </location>
</feature>
<dbReference type="SMART" id="SM00220">
    <property type="entry name" value="S_TKc"/>
    <property type="match status" value="1"/>
</dbReference>
<dbReference type="EMBL" id="JAGTJQ010000009">
    <property type="protein sequence ID" value="KAH7024467.1"/>
    <property type="molecule type" value="Genomic_DNA"/>
</dbReference>
<keyword evidence="4" id="KW-0418">Kinase</keyword>
<name>A0A9P8XX75_9PEZI</name>
<sequence>MACLLPPSVGDHSSDMQLAVSQLQQNNHLIGYRNLLSYTNSLGVSSLRRAALSQEEWKLRAQGQYSAVYGAVMVDGDQAVAKVVIKRPNASFTRDSADIESALQHKALVGIIQELRILAHQDLRAHPNLPRILGLFFEDVRDPDGTIPCLVLEQAVSDLASYLGSDPLGSTTTHDISATAITSFSSDIAAGLAAIHGHGLVHGDLKPCNILLFLRDGRLTAALADFTTCGIADQSPQHVGIIPGTAGFWAPEYYRDSPYHAWVNSPPRDIYGFGLVMLSMMGSGQTPPFPENSITLQHDKEKCLTHLRARVLLPDADFLWRIVEHCVPVKPDKRWSLARIASELRNVQGFDSVFHQIQTHAEQALLKDPNNPRVAMLHQMELSPHLHSKLVSEYVIAAKESVDVRLAVTMAALYSGAVGVALEGPYNFVAKSQWLLKAVELGSLPAVHALFEDRNTLKLIEALGEPLLSYKALTFYSPSISTERLIEQLRAFATLPDVESLNMLGFLGGDVPPTFSTDAGHQFFKPRSSMQEKVRERFPGVYDLEDREGLLELDLQILDADAYDLAFSQKEEIFVLAYNDDLEAMMRQPDTAIVPNLPELLGTAILAGSVKTVRYLVSNYELDPNSTIPEDSVVAHQPPNMADPAISQDEPEGEENPGSDFADYDESDSIPDLDEEANYNLSFLDLAIILGRRAIVAALLERGGRIHAAQGGRPSSLHYLARFDDEELSKATCQSLPDRQLFQQIAQSTPSQGKLEGISAIEFNMFAGRWKNVLQMILQLPPETPDDSKRGSSSSSSSQGEINVLYLAVSRSPPAPLFIIEEILARGANPNIAASTTEPPLYWTIGSSNVAATEMLLRCGASLRPSGGPDLVSFAKECLDEIDMYSNVIVVNQEGVIRPEGLREVKQAAATIYAMVVIAAEAGDSWLRDLGVCMSQCRRACLSKIWRADMSEPSETTMLLELPITP</sequence>
<dbReference type="Pfam" id="PF00069">
    <property type="entry name" value="Pkinase"/>
    <property type="match status" value="1"/>
</dbReference>
<dbReference type="InterPro" id="IPR011009">
    <property type="entry name" value="Kinase-like_dom_sf"/>
</dbReference>
<feature type="region of interest" description="Disordered" evidence="6">
    <location>
        <begin position="627"/>
        <end position="669"/>
    </location>
</feature>
<keyword evidence="2" id="KW-0808">Transferase</keyword>
<protein>
    <recommendedName>
        <fullName evidence="7">Protein kinase domain-containing protein</fullName>
    </recommendedName>
</protein>
<dbReference type="InterPro" id="IPR000719">
    <property type="entry name" value="Prot_kinase_dom"/>
</dbReference>
<evidence type="ECO:0000256" key="6">
    <source>
        <dbReference type="SAM" id="MobiDB-lite"/>
    </source>
</evidence>
<keyword evidence="3" id="KW-0547">Nucleotide-binding</keyword>
<comment type="caution">
    <text evidence="8">The sequence shown here is derived from an EMBL/GenBank/DDBJ whole genome shotgun (WGS) entry which is preliminary data.</text>
</comment>
<dbReference type="PANTHER" id="PTHR44329">
    <property type="entry name" value="SERINE/THREONINE-PROTEIN KINASE TNNI3K-RELATED"/>
    <property type="match status" value="1"/>
</dbReference>
<dbReference type="RefSeq" id="XP_046008015.1">
    <property type="nucleotide sequence ID" value="XM_046159300.1"/>
</dbReference>
<evidence type="ECO:0000256" key="1">
    <source>
        <dbReference type="ARBA" id="ARBA00005843"/>
    </source>
</evidence>
<dbReference type="SUPFAM" id="SSF56112">
    <property type="entry name" value="Protein kinase-like (PK-like)"/>
    <property type="match status" value="1"/>
</dbReference>
<dbReference type="InterPro" id="IPR002110">
    <property type="entry name" value="Ankyrin_rpt"/>
</dbReference>
<dbReference type="GO" id="GO:0004674">
    <property type="term" value="F:protein serine/threonine kinase activity"/>
    <property type="evidence" value="ECO:0007669"/>
    <property type="project" value="TreeGrafter"/>
</dbReference>